<evidence type="ECO:0000256" key="1">
    <source>
        <dbReference type="SAM" id="MobiDB-lite"/>
    </source>
</evidence>
<dbReference type="AlphaFoldDB" id="G6ELF3"/>
<feature type="compositionally biased region" description="Polar residues" evidence="1">
    <location>
        <begin position="22"/>
        <end position="36"/>
    </location>
</feature>
<comment type="caution">
    <text evidence="2">The sequence shown here is derived from an EMBL/GenBank/DDBJ whole genome shotgun (WGS) entry which is preliminary data.</text>
</comment>
<protein>
    <submittedName>
        <fullName evidence="2">Uncharacterized protein</fullName>
    </submittedName>
</protein>
<dbReference type="EMBL" id="AGFM01000123">
    <property type="protein sequence ID" value="EHJ57834.1"/>
    <property type="molecule type" value="Genomic_DNA"/>
</dbReference>
<evidence type="ECO:0000313" key="2">
    <source>
        <dbReference type="EMBL" id="EHJ57834.1"/>
    </source>
</evidence>
<reference evidence="2 3" key="1">
    <citation type="journal article" date="2012" name="J. Bacteriol.">
        <title>Genome sequence of benzo(a)pyrene-degrading bacterium Novosphingobium pentaromativorans US6-1.</title>
        <authorList>
            <person name="Luo Y.R."/>
            <person name="Kang S.G."/>
            <person name="Kim S.J."/>
            <person name="Kim M.R."/>
            <person name="Li N."/>
            <person name="Lee J.H."/>
            <person name="Kwon K.K."/>
        </authorList>
    </citation>
    <scope>NUCLEOTIDE SEQUENCE [LARGE SCALE GENOMIC DNA]</scope>
    <source>
        <strain evidence="2 3">US6-1</strain>
        <plasmid evidence="2">pLA2</plasmid>
    </source>
</reference>
<dbReference type="Proteomes" id="UP000004030">
    <property type="component" value="Unassembled WGS sequence"/>
</dbReference>
<proteinExistence type="predicted"/>
<name>G6ELF3_9SPHN</name>
<gene>
    <name evidence="2" type="ORF">NSU_pLA2027</name>
</gene>
<keyword evidence="3" id="KW-1185">Reference proteome</keyword>
<keyword evidence="2" id="KW-0614">Plasmid</keyword>
<organism evidence="2 3">
    <name type="scientific">Novosphingobium pentaromativorans US6-1</name>
    <dbReference type="NCBI Taxonomy" id="1088721"/>
    <lineage>
        <taxon>Bacteria</taxon>
        <taxon>Pseudomonadati</taxon>
        <taxon>Pseudomonadota</taxon>
        <taxon>Alphaproteobacteria</taxon>
        <taxon>Sphingomonadales</taxon>
        <taxon>Sphingomonadaceae</taxon>
        <taxon>Novosphingobium</taxon>
    </lineage>
</organism>
<evidence type="ECO:0000313" key="3">
    <source>
        <dbReference type="Proteomes" id="UP000004030"/>
    </source>
</evidence>
<geneLocation type="plasmid" evidence="2">
    <name>pLA2</name>
</geneLocation>
<accession>G6ELF3</accession>
<sequence>MATASEFATEPADGRLAAQAETAAQSNTTPHPTNHLDNAAQHGYADAE</sequence>
<feature type="region of interest" description="Disordered" evidence="1">
    <location>
        <begin position="1"/>
        <end position="48"/>
    </location>
</feature>